<feature type="compositionally biased region" description="Polar residues" evidence="1">
    <location>
        <begin position="74"/>
        <end position="90"/>
    </location>
</feature>
<feature type="region of interest" description="Disordered" evidence="1">
    <location>
        <begin position="141"/>
        <end position="163"/>
    </location>
</feature>
<protein>
    <submittedName>
        <fullName evidence="2">Dihydrouridine synthase 3 like</fullName>
    </submittedName>
</protein>
<proteinExistence type="predicted"/>
<dbReference type="Proteomes" id="UP000472240">
    <property type="component" value="Chromosome 18"/>
</dbReference>
<feature type="region of interest" description="Disordered" evidence="1">
    <location>
        <begin position="474"/>
        <end position="538"/>
    </location>
</feature>
<dbReference type="PANTHER" id="PTHR37871">
    <property type="entry name" value="PROLINE-RICH PROTEIN 22"/>
    <property type="match status" value="1"/>
</dbReference>
<reference evidence="2" key="5">
    <citation type="submission" date="2025-09" db="UniProtKB">
        <authorList>
            <consortium name="Ensembl"/>
        </authorList>
    </citation>
    <scope>IDENTIFICATION</scope>
</reference>
<feature type="compositionally biased region" description="Polar residues" evidence="1">
    <location>
        <begin position="514"/>
        <end position="528"/>
    </location>
</feature>
<feature type="region of interest" description="Disordered" evidence="1">
    <location>
        <begin position="411"/>
        <end position="437"/>
    </location>
</feature>
<evidence type="ECO:0000256" key="1">
    <source>
        <dbReference type="SAM" id="MobiDB-lite"/>
    </source>
</evidence>
<dbReference type="Ensembl" id="ENSRFET00010027361.1">
    <property type="protein sequence ID" value="ENSRFEP00010025174.1"/>
    <property type="gene ID" value="ENSRFEG00010016695.1"/>
</dbReference>
<reference evidence="2 3" key="2">
    <citation type="journal article" date="2018" name="Annu Rev Anim Biosci">
        <title>Bat Biology, Genomes, and the Bat1K Project: To Generate Chromosome-Level Genomes for All Living Bat Species.</title>
        <authorList>
            <person name="Teeling E.C."/>
            <person name="Vernes S.C."/>
            <person name="Davalos L.M."/>
            <person name="Ray D.A."/>
            <person name="Gilbert M.T.P."/>
            <person name="Myers E."/>
        </authorList>
    </citation>
    <scope>NUCLEOTIDE SEQUENCE</scope>
</reference>
<dbReference type="GeneTree" id="ENSGT00550000075134"/>
<organism evidence="2 3">
    <name type="scientific">Rhinolophus ferrumequinum</name>
    <name type="common">Greater horseshoe bat</name>
    <dbReference type="NCBI Taxonomy" id="59479"/>
    <lineage>
        <taxon>Eukaryota</taxon>
        <taxon>Metazoa</taxon>
        <taxon>Chordata</taxon>
        <taxon>Craniata</taxon>
        <taxon>Vertebrata</taxon>
        <taxon>Euteleostomi</taxon>
        <taxon>Mammalia</taxon>
        <taxon>Eutheria</taxon>
        <taxon>Laurasiatheria</taxon>
        <taxon>Chiroptera</taxon>
        <taxon>Yinpterochiroptera</taxon>
        <taxon>Rhinolophoidea</taxon>
        <taxon>Rhinolophidae</taxon>
        <taxon>Rhinolophinae</taxon>
        <taxon>Rhinolophus</taxon>
    </lineage>
</organism>
<reference evidence="2" key="4">
    <citation type="submission" date="2025-08" db="UniProtKB">
        <authorList>
            <consortium name="Ensembl"/>
        </authorList>
    </citation>
    <scope>IDENTIFICATION</scope>
</reference>
<feature type="region of interest" description="Disordered" evidence="1">
    <location>
        <begin position="46"/>
        <end position="109"/>
    </location>
</feature>
<evidence type="ECO:0000313" key="3">
    <source>
        <dbReference type="Proteomes" id="UP000472240"/>
    </source>
</evidence>
<dbReference type="InterPro" id="IPR031535">
    <property type="entry name" value="PRR22"/>
</dbReference>
<evidence type="ECO:0000313" key="2">
    <source>
        <dbReference type="Ensembl" id="ENSRFEP00010025174.1"/>
    </source>
</evidence>
<reference evidence="3" key="3">
    <citation type="submission" date="2018-12" db="EMBL/GenBank/DDBJ databases">
        <title>G10K-VGP greater horseshoe bat female genome, primary haplotype.</title>
        <authorList>
            <person name="Teeling E."/>
            <person name="Myers G."/>
            <person name="Vernes S."/>
            <person name="Pippel M."/>
            <person name="Winkler S."/>
            <person name="Fedrigo O."/>
            <person name="Rhie A."/>
            <person name="Koren S."/>
            <person name="Phillippy A."/>
            <person name="Lewin H."/>
            <person name="Damas J."/>
            <person name="Howe K."/>
            <person name="Mountcastle J."/>
            <person name="Jarvis E.D."/>
        </authorList>
    </citation>
    <scope>NUCLEOTIDE SEQUENCE [LARGE SCALE GENOMIC DNA]</scope>
</reference>
<accession>A0A671FNA0</accession>
<keyword evidence="3" id="KW-1185">Reference proteome</keyword>
<dbReference type="AlphaFoldDB" id="A0A671FNA0"/>
<sequence length="538" mass="56364">MAGARRTGNFYSCGIGVGGWSSGFKGCTNTAGESGTMDLGAADRPCPTAAPCSSRGFSRRSRSSDTGTSRPLSAWTSCGTSPTTAWSTGARTRRVWRRPAASSSNGSPSCAGMCRWACWNGCHRGSTSGPPTTWAETTWRRSWPARRPPTGSASGSSNLYHPPNPEKEVFPAPPAGFQMAPCGCFFDPRIYRIEWATTDFGQSSLYKLAAVGGGGTAGSPALAGTYLLEPQHYLKASVPPPLPPPYPHFQPAPGGPQYLMPFFPPEGPGPEALGFVGDGGAPTFMELPPPLLKESLVPPPPLLPPKENKLPPLHVTLPTEAALPPGTYGHLKGRLSQFHGPGEPLAFPTKELQGGGTGPGPVEPKAAEAETAPLGAGQARHPEAARTFMLPEKVLLEDAMKLFDCLPGVTEPEGSPCKALGPALPNNRGDGDDSSGDIRSLCLPDELLSFDYSVPEILDTVSHVDSLFNFKALDEELPPRPGPPAATTTAPRAEPERKRKAGASATKKGRQGGKSRQASGLASATPSGPRQDLEATPH</sequence>
<dbReference type="Pfam" id="PF15776">
    <property type="entry name" value="PRR22"/>
    <property type="match status" value="1"/>
</dbReference>
<name>A0A671FNA0_RHIFE</name>
<gene>
    <name evidence="2" type="primary">DUS3L</name>
</gene>
<dbReference type="PANTHER" id="PTHR37871:SF1">
    <property type="entry name" value="PROLINE-RICH PROTEIN 22"/>
    <property type="match status" value="1"/>
</dbReference>
<reference evidence="2 3" key="1">
    <citation type="journal article" date="2015" name="Annu Rev Anim Biosci">
        <title>The Genome 10K Project: a way forward.</title>
        <authorList>
            <person name="Koepfli K.P."/>
            <person name="Paten B."/>
            <person name="O'Brien S.J."/>
            <person name="Koepfli K.P."/>
            <person name="Paten B."/>
            <person name="Antunes A."/>
            <person name="Belov K."/>
            <person name="Bustamante C."/>
            <person name="Castoe T.A."/>
            <person name="Clawson H."/>
            <person name="Crawford A.J."/>
            <person name="Diekhans M."/>
            <person name="Distel D."/>
            <person name="Durbin R."/>
            <person name="Earl D."/>
            <person name="Fujita M.K."/>
            <person name="Gamble T."/>
            <person name="Georges A."/>
            <person name="Gemmell N."/>
            <person name="Gilbert M.T."/>
            <person name="Graves J.M."/>
            <person name="Green R.E."/>
            <person name="Hickey G."/>
            <person name="Jarvis E.D."/>
            <person name="Johnson W."/>
            <person name="Komissarov A."/>
            <person name="Korf I."/>
            <person name="Kuhn R."/>
            <person name="Larkin D.M."/>
            <person name="Lewin H."/>
            <person name="Lopez J.V."/>
            <person name="Ma J."/>
            <person name="Marques-Bonet T."/>
            <person name="Miller W."/>
            <person name="Murphy R."/>
            <person name="Pevzner P."/>
            <person name="Shapiro B."/>
            <person name="Steiner C."/>
            <person name="Tamazian G."/>
            <person name="Venkatesh B."/>
            <person name="Wang J."/>
            <person name="Wayne R."/>
            <person name="Wiley E."/>
            <person name="Yang H."/>
            <person name="Zhang G."/>
            <person name="Haussler D."/>
            <person name="Ryder O."/>
            <person name="O'Brien S.J."/>
        </authorList>
    </citation>
    <scope>NUCLEOTIDE SEQUENCE</scope>
</reference>